<keyword evidence="1" id="KW-0732">Signal</keyword>
<comment type="caution">
    <text evidence="2">The sequence shown here is derived from an EMBL/GenBank/DDBJ whole genome shotgun (WGS) entry which is preliminary data.</text>
</comment>
<organism evidence="2 3">
    <name type="scientific">Arcobacter porcinus</name>
    <dbReference type="NCBI Taxonomy" id="1935204"/>
    <lineage>
        <taxon>Bacteria</taxon>
        <taxon>Pseudomonadati</taxon>
        <taxon>Campylobacterota</taxon>
        <taxon>Epsilonproteobacteria</taxon>
        <taxon>Campylobacterales</taxon>
        <taxon>Arcobacteraceae</taxon>
        <taxon>Arcobacter</taxon>
    </lineage>
</organism>
<gene>
    <name evidence="2" type="ORF">AAX28_00021</name>
</gene>
<accession>A0ABX2YBX3</accession>
<evidence type="ECO:0000313" key="3">
    <source>
        <dbReference type="Proteomes" id="UP000093159"/>
    </source>
</evidence>
<evidence type="ECO:0008006" key="4">
    <source>
        <dbReference type="Google" id="ProtNLM"/>
    </source>
</evidence>
<dbReference type="RefSeq" id="WP_066178200.1">
    <property type="nucleotide sequence ID" value="NZ_LCUI01000002.1"/>
</dbReference>
<dbReference type="Gene3D" id="2.60.120.380">
    <property type="match status" value="1"/>
</dbReference>
<protein>
    <recommendedName>
        <fullName evidence="4">F5/8 type C domain-containing protein</fullName>
    </recommendedName>
</protein>
<keyword evidence="3" id="KW-1185">Reference proteome</keyword>
<name>A0ABX2YBX3_9BACT</name>
<evidence type="ECO:0000256" key="1">
    <source>
        <dbReference type="SAM" id="SignalP"/>
    </source>
</evidence>
<proteinExistence type="predicted"/>
<feature type="signal peptide" evidence="1">
    <location>
        <begin position="1"/>
        <end position="28"/>
    </location>
</feature>
<reference evidence="2 3" key="1">
    <citation type="submission" date="2015-05" db="EMBL/GenBank/DDBJ databases">
        <authorList>
            <person name="Rovetto F."/>
            <person name="Cocolin L."/>
            <person name="Illeghems K."/>
            <person name="Van Nieuwerburgh F."/>
            <person name="Houf K."/>
        </authorList>
    </citation>
    <scope>NUCLEOTIDE SEQUENCE [LARGE SCALE GENOMIC DNA]</scope>
    <source>
        <strain evidence="2 3">117434</strain>
    </source>
</reference>
<dbReference type="Proteomes" id="UP000093159">
    <property type="component" value="Unassembled WGS sequence"/>
</dbReference>
<dbReference type="EMBL" id="LDIR01000001">
    <property type="protein sequence ID" value="OCL92489.1"/>
    <property type="molecule type" value="Genomic_DNA"/>
</dbReference>
<sequence>MLRKGFKEINKIILVLFIGMFFSSSALGAITGNNTFQTAYSFGYWQYHQSGVTTLNSSENDAYYSFRINKGDRISIVFSFGQEYLNEGLNLQILKSNGTSETEVKTDININKITKFPFIFENINGESDGQTFYIKVNRGNYIGNMVFSVAMENRIYSGNGTFDFVGTASNPGNPDILINPNGVDSSIVSVDLTNKSVIPKKAIVKSITTSGNTTPSKGGIIHKVSNSQNNIWYTSSVVGSDYPITVNDGLEVKKIWYFRYNQKGTGASTMNNAKITIYYEYDETLSW</sequence>
<evidence type="ECO:0000313" key="2">
    <source>
        <dbReference type="EMBL" id="OCL92489.1"/>
    </source>
</evidence>
<feature type="chain" id="PRO_5045736315" description="F5/8 type C domain-containing protein" evidence="1">
    <location>
        <begin position="29"/>
        <end position="287"/>
    </location>
</feature>